<dbReference type="HOGENOM" id="CLU_050083_0_0_1"/>
<evidence type="ECO:0000313" key="1">
    <source>
        <dbReference type="EMBL" id="CDK25681.1"/>
    </source>
</evidence>
<dbReference type="AlphaFoldDB" id="W6MHZ4"/>
<reference evidence="1" key="1">
    <citation type="submission" date="2013-12" db="EMBL/GenBank/DDBJ databases">
        <authorList>
            <person name="Genoscope - CEA"/>
        </authorList>
    </citation>
    <scope>NUCLEOTIDE SEQUENCE</scope>
    <source>
        <strain evidence="1">CBS 1993</strain>
    </source>
</reference>
<gene>
    <name evidence="1" type="ORF">KUCA_T00001651001</name>
</gene>
<sequence>MMYFSTVGCKSVTRVRFSGCRFQSTVQKQDKILEALSKRGGGDYNPVIFEQSLRQTSVPAGIAAFPDPLNHDASLANIQLLINKKEIEREVINEKLTAEQKELIKLGQWTPPMMTLMKLTLTKHYRHAVSFFKFIKAGIKNVWNTYLSLRAHVYKGYYVLDNSLTTGDMPSGLAEDRKIAIGNNPKVITDHLSNYFHNVKAEVSSANVQGSTIFSYSGEGVFTRSMYQAVLRTRKDIIKLPMFAVLFGLIEEGLIPLCYAFPGIAPSSCVLPQLHGRFYGDASKAQKELEALREAKYGPDLSRVGSLTPFNMPVDELYLVVRSLRLCYSTRIYSEGHLRELLANRWKQVKLDNLLILRDGGIWRLSTLETLDACITRGLIDLEQLVRWGKKDDINLYDSIDCTELHTRLFHFINECEKPGRNAGMLGLSTMAKTAQETLALSDK</sequence>
<keyword evidence="2" id="KW-1185">Reference proteome</keyword>
<organism evidence="1 2">
    <name type="scientific">Kuraishia capsulata CBS 1993</name>
    <dbReference type="NCBI Taxonomy" id="1382522"/>
    <lineage>
        <taxon>Eukaryota</taxon>
        <taxon>Fungi</taxon>
        <taxon>Dikarya</taxon>
        <taxon>Ascomycota</taxon>
        <taxon>Saccharomycotina</taxon>
        <taxon>Pichiomycetes</taxon>
        <taxon>Pichiales</taxon>
        <taxon>Pichiaceae</taxon>
        <taxon>Kuraishia</taxon>
    </lineage>
</organism>
<proteinExistence type="predicted"/>
<name>W6MHZ4_9ASCO</name>
<dbReference type="OrthoDB" id="73691at2759"/>
<reference evidence="1" key="2">
    <citation type="submission" date="2014-02" db="EMBL/GenBank/DDBJ databases">
        <title>Complete DNA sequence of /Kuraishia capsulata/ illustrates novel genomic features among budding yeasts (/Saccharomycotina/).</title>
        <authorList>
            <person name="Morales L."/>
            <person name="Noel B."/>
            <person name="Porcel B."/>
            <person name="Marcet-Houben M."/>
            <person name="Hullo M-F."/>
            <person name="Sacerdot C."/>
            <person name="Tekaia F."/>
            <person name="Leh-Louis V."/>
            <person name="Despons L."/>
            <person name="Khanna V."/>
            <person name="Aury J-M."/>
            <person name="Barbe V."/>
            <person name="Couloux A."/>
            <person name="Labadie K."/>
            <person name="Pelletier E."/>
            <person name="Souciet J-L."/>
            <person name="Boekhout T."/>
            <person name="Gabaldon T."/>
            <person name="Wincker P."/>
            <person name="Dujon B."/>
        </authorList>
    </citation>
    <scope>NUCLEOTIDE SEQUENCE</scope>
    <source>
        <strain evidence="1">CBS 1993</strain>
    </source>
</reference>
<evidence type="ECO:0008006" key="3">
    <source>
        <dbReference type="Google" id="ProtNLM"/>
    </source>
</evidence>
<evidence type="ECO:0000313" key="2">
    <source>
        <dbReference type="Proteomes" id="UP000019384"/>
    </source>
</evidence>
<dbReference type="RefSeq" id="XP_022457692.1">
    <property type="nucleotide sequence ID" value="XM_022603853.1"/>
</dbReference>
<protein>
    <recommendedName>
        <fullName evidence="3">Letm1 RBD domain-containing protein</fullName>
    </recommendedName>
</protein>
<accession>W6MHZ4</accession>
<dbReference type="GeneID" id="34519080"/>
<dbReference type="Proteomes" id="UP000019384">
    <property type="component" value="Unassembled WGS sequence"/>
</dbReference>
<dbReference type="EMBL" id="HG793126">
    <property type="protein sequence ID" value="CDK25681.1"/>
    <property type="molecule type" value="Genomic_DNA"/>
</dbReference>